<dbReference type="GO" id="GO:0043565">
    <property type="term" value="F:sequence-specific DNA binding"/>
    <property type="evidence" value="ECO:0007669"/>
    <property type="project" value="TreeGrafter"/>
</dbReference>
<dbReference type="Pfam" id="PF06897">
    <property type="entry name" value="DUF1269"/>
    <property type="match status" value="1"/>
</dbReference>
<dbReference type="PROSITE" id="PS50931">
    <property type="entry name" value="HTH_LYSR"/>
    <property type="match status" value="1"/>
</dbReference>
<dbReference type="AlphaFoldDB" id="A0A1I7DSX2"/>
<dbReference type="Proteomes" id="UP000198844">
    <property type="component" value="Unassembled WGS sequence"/>
</dbReference>
<evidence type="ECO:0000256" key="2">
    <source>
        <dbReference type="ARBA" id="ARBA00023015"/>
    </source>
</evidence>
<organism evidence="6 7">
    <name type="scientific">Paraburkholderia aspalathi</name>
    <dbReference type="NCBI Taxonomy" id="1324617"/>
    <lineage>
        <taxon>Bacteria</taxon>
        <taxon>Pseudomonadati</taxon>
        <taxon>Pseudomonadota</taxon>
        <taxon>Betaproteobacteria</taxon>
        <taxon>Burkholderiales</taxon>
        <taxon>Burkholderiaceae</taxon>
        <taxon>Paraburkholderia</taxon>
    </lineage>
</organism>
<dbReference type="OrthoDB" id="8885940at2"/>
<dbReference type="InterPro" id="IPR036388">
    <property type="entry name" value="WH-like_DNA-bd_sf"/>
</dbReference>
<protein>
    <submittedName>
        <fullName evidence="6">DNA-binding transcriptional regulator, LysR family</fullName>
    </submittedName>
</protein>
<dbReference type="SUPFAM" id="SSF46785">
    <property type="entry name" value="Winged helix' DNA-binding domain"/>
    <property type="match status" value="1"/>
</dbReference>
<dbReference type="CDD" id="cd08422">
    <property type="entry name" value="PBP2_CrgA_like"/>
    <property type="match status" value="1"/>
</dbReference>
<dbReference type="Gene3D" id="3.40.190.290">
    <property type="match status" value="1"/>
</dbReference>
<keyword evidence="4" id="KW-0804">Transcription</keyword>
<evidence type="ECO:0000313" key="6">
    <source>
        <dbReference type="EMBL" id="SFU14706.1"/>
    </source>
</evidence>
<accession>A0A1I7DSX2</accession>
<dbReference type="PANTHER" id="PTHR30537">
    <property type="entry name" value="HTH-TYPE TRANSCRIPTIONAL REGULATOR"/>
    <property type="match status" value="1"/>
</dbReference>
<gene>
    <name evidence="6" type="ORF">SAMN05192563_1011141</name>
</gene>
<name>A0A1I7DSX2_9BURK</name>
<sequence>MNLLEAMRIYVRVVERGSISGAARDLNIGQPAASERIERLEKYLGCRLLRRSARAFNRTPEGVTFYNCSKRILHAVEQAVAEVSSDEQGLTGTIRIAAPHCFGETVVPEALTLVRAAYPQLDLELVLNDRIVDLVTEGVDISFRLGQLGEGAFIARQLGQVGRVLVAAPGYLSQHGPITEPSELGKHPFIRVQGMFGTDQLPLRHMANIVESAPIRTAIKTSHWRPMYEMILSDAGIGVLEEPACVDALAAGKLVRILPEFELPPFELNLLSQTQRQIPMRVQLIVTMLNHCTPEILGRARAEVKAHLDRYHESEINKWHAMRKSLSLIDNVAESRSYQMAQQLIVAVFDSVDVAERAGRDFRNFEEKDLGFKIESGVLVQKDATGKLVLLDKQTRPFWGTVIGALTGGLIGMLGGPAGALLGFTIGASGGLAEHAIKATFDDDLVASISGKLTPGHVAFILEAQEASPFEVDNIVLGYGGSVFRKPLA</sequence>
<dbReference type="InterPro" id="IPR000847">
    <property type="entry name" value="LysR_HTH_N"/>
</dbReference>
<evidence type="ECO:0000256" key="3">
    <source>
        <dbReference type="ARBA" id="ARBA00023125"/>
    </source>
</evidence>
<dbReference type="InterPro" id="IPR058163">
    <property type="entry name" value="LysR-type_TF_proteobact-type"/>
</dbReference>
<dbReference type="InterPro" id="IPR005119">
    <property type="entry name" value="LysR_subst-bd"/>
</dbReference>
<dbReference type="EMBL" id="FPBH01000011">
    <property type="protein sequence ID" value="SFU14706.1"/>
    <property type="molecule type" value="Genomic_DNA"/>
</dbReference>
<dbReference type="GO" id="GO:0006351">
    <property type="term" value="P:DNA-templated transcription"/>
    <property type="evidence" value="ECO:0007669"/>
    <property type="project" value="TreeGrafter"/>
</dbReference>
<dbReference type="PANTHER" id="PTHR30537:SF5">
    <property type="entry name" value="HTH-TYPE TRANSCRIPTIONAL ACTIVATOR TTDR-RELATED"/>
    <property type="match status" value="1"/>
</dbReference>
<dbReference type="InterPro" id="IPR036390">
    <property type="entry name" value="WH_DNA-bd_sf"/>
</dbReference>
<feature type="domain" description="HTH lysR-type" evidence="5">
    <location>
        <begin position="1"/>
        <end position="59"/>
    </location>
</feature>
<comment type="similarity">
    <text evidence="1">Belongs to the LysR transcriptional regulatory family.</text>
</comment>
<dbReference type="Pfam" id="PF00126">
    <property type="entry name" value="HTH_1"/>
    <property type="match status" value="1"/>
</dbReference>
<keyword evidence="3 6" id="KW-0238">DNA-binding</keyword>
<reference evidence="6 7" key="1">
    <citation type="submission" date="2016-10" db="EMBL/GenBank/DDBJ databases">
        <authorList>
            <person name="de Groot N.N."/>
        </authorList>
    </citation>
    <scope>NUCLEOTIDE SEQUENCE [LARGE SCALE GENOMIC DNA]</scope>
    <source>
        <strain evidence="6 7">LMG 27731</strain>
    </source>
</reference>
<dbReference type="Gene3D" id="1.10.10.10">
    <property type="entry name" value="Winged helix-like DNA-binding domain superfamily/Winged helix DNA-binding domain"/>
    <property type="match status" value="1"/>
</dbReference>
<evidence type="ECO:0000313" key="7">
    <source>
        <dbReference type="Proteomes" id="UP000198844"/>
    </source>
</evidence>
<evidence type="ECO:0000256" key="1">
    <source>
        <dbReference type="ARBA" id="ARBA00009437"/>
    </source>
</evidence>
<proteinExistence type="inferred from homology"/>
<dbReference type="InterPro" id="IPR009200">
    <property type="entry name" value="DUF1269_membrane"/>
</dbReference>
<dbReference type="SUPFAM" id="SSF53850">
    <property type="entry name" value="Periplasmic binding protein-like II"/>
    <property type="match status" value="1"/>
</dbReference>
<dbReference type="PRINTS" id="PR00039">
    <property type="entry name" value="HTHLYSR"/>
</dbReference>
<evidence type="ECO:0000256" key="4">
    <source>
        <dbReference type="ARBA" id="ARBA00023163"/>
    </source>
</evidence>
<dbReference type="GO" id="GO:0003700">
    <property type="term" value="F:DNA-binding transcription factor activity"/>
    <property type="evidence" value="ECO:0007669"/>
    <property type="project" value="InterPro"/>
</dbReference>
<dbReference type="FunFam" id="1.10.10.10:FF:000001">
    <property type="entry name" value="LysR family transcriptional regulator"/>
    <property type="match status" value="1"/>
</dbReference>
<dbReference type="Pfam" id="PF03466">
    <property type="entry name" value="LysR_substrate"/>
    <property type="match status" value="1"/>
</dbReference>
<evidence type="ECO:0000259" key="5">
    <source>
        <dbReference type="PROSITE" id="PS50931"/>
    </source>
</evidence>
<keyword evidence="2" id="KW-0805">Transcription regulation</keyword>